<keyword evidence="3" id="KW-1185">Reference proteome</keyword>
<sequence length="392" mass="42636">MCDTTMNTNNNTNKNTSTSTTSTSAPYHVHSLADNWSKLQPILEKVILKNNIPGGLDRGMDIITSWFETISKSSDKINIFKSIVGLIPDEDRKGTTTTSRLSYSTSSISDLIEKEEFEKKRLSSPDDEYDFRNKRMKVSRLLCNEDINSSSVGDKSDEENSDGPEYDEENSSLESNSPNGGAADEYGGSDSELQIDEADFAAQKGRKTLEMSGGSVPHQSKMGAPNKNNSATGGANASLSPSPKQLMIIREKMLDAAAMNMERHAMMSSASENSSSSPEASPTMPPRRGRLPSSAPLMSLQSRGHSFPFSRDSHVPEQPAIRFPQDDMASLLWAAEIKQRETDPSEPEIIQQPSSSSSSSATSTSNSSSTSIKPKYTSMILSPPKQTAVPTR</sequence>
<dbReference type="GeneID" id="14875338"/>
<dbReference type="RefSeq" id="XP_004361227.1">
    <property type="nucleotide sequence ID" value="XM_004361170.1"/>
</dbReference>
<name>F4PLF4_CACFS</name>
<protein>
    <submittedName>
        <fullName evidence="2">Uncharacterized protein</fullName>
    </submittedName>
</protein>
<evidence type="ECO:0000256" key="1">
    <source>
        <dbReference type="SAM" id="MobiDB-lite"/>
    </source>
</evidence>
<dbReference type="EMBL" id="GL883008">
    <property type="protein sequence ID" value="EGG23376.1"/>
    <property type="molecule type" value="Genomic_DNA"/>
</dbReference>
<feature type="compositionally biased region" description="Low complexity" evidence="1">
    <location>
        <begin position="354"/>
        <end position="371"/>
    </location>
</feature>
<organism evidence="2 3">
    <name type="scientific">Cavenderia fasciculata</name>
    <name type="common">Slime mold</name>
    <name type="synonym">Dictyostelium fasciculatum</name>
    <dbReference type="NCBI Taxonomy" id="261658"/>
    <lineage>
        <taxon>Eukaryota</taxon>
        <taxon>Amoebozoa</taxon>
        <taxon>Evosea</taxon>
        <taxon>Eumycetozoa</taxon>
        <taxon>Dictyostelia</taxon>
        <taxon>Acytosteliales</taxon>
        <taxon>Cavenderiaceae</taxon>
        <taxon>Cavenderia</taxon>
    </lineage>
</organism>
<proteinExistence type="predicted"/>
<feature type="region of interest" description="Disordered" evidence="1">
    <location>
        <begin position="259"/>
        <end position="392"/>
    </location>
</feature>
<dbReference type="KEGG" id="dfa:DFA_05508"/>
<gene>
    <name evidence="2" type="ORF">DFA_05508</name>
</gene>
<dbReference type="AlphaFoldDB" id="F4PLF4"/>
<feature type="region of interest" description="Disordered" evidence="1">
    <location>
        <begin position="208"/>
        <end position="243"/>
    </location>
</feature>
<feature type="region of interest" description="Disordered" evidence="1">
    <location>
        <begin position="146"/>
        <end position="189"/>
    </location>
</feature>
<evidence type="ECO:0000313" key="3">
    <source>
        <dbReference type="Proteomes" id="UP000007797"/>
    </source>
</evidence>
<feature type="compositionally biased region" description="Low complexity" evidence="1">
    <location>
        <begin position="266"/>
        <end position="282"/>
    </location>
</feature>
<feature type="region of interest" description="Disordered" evidence="1">
    <location>
        <begin position="1"/>
        <end position="24"/>
    </location>
</feature>
<dbReference type="OrthoDB" id="19468at2759"/>
<reference evidence="3" key="1">
    <citation type="journal article" date="2011" name="Genome Res.">
        <title>Phylogeny-wide analysis of social amoeba genomes highlights ancient origins for complex intercellular communication.</title>
        <authorList>
            <person name="Heidel A.J."/>
            <person name="Lawal H.M."/>
            <person name="Felder M."/>
            <person name="Schilde C."/>
            <person name="Helps N.R."/>
            <person name="Tunggal B."/>
            <person name="Rivero F."/>
            <person name="John U."/>
            <person name="Schleicher M."/>
            <person name="Eichinger L."/>
            <person name="Platzer M."/>
            <person name="Noegel A.A."/>
            <person name="Schaap P."/>
            <person name="Gloeckner G."/>
        </authorList>
    </citation>
    <scope>NUCLEOTIDE SEQUENCE [LARGE SCALE GENOMIC DNA]</scope>
    <source>
        <strain evidence="3">SH3</strain>
    </source>
</reference>
<evidence type="ECO:0000313" key="2">
    <source>
        <dbReference type="EMBL" id="EGG23376.1"/>
    </source>
</evidence>
<dbReference type="Proteomes" id="UP000007797">
    <property type="component" value="Unassembled WGS sequence"/>
</dbReference>
<feature type="compositionally biased region" description="Polar residues" evidence="1">
    <location>
        <begin position="226"/>
        <end position="243"/>
    </location>
</feature>
<accession>F4PLF4</accession>
<feature type="compositionally biased region" description="Acidic residues" evidence="1">
    <location>
        <begin position="156"/>
        <end position="171"/>
    </location>
</feature>